<proteinExistence type="predicted"/>
<gene>
    <name evidence="1" type="ORF">UFOVP699_143</name>
</gene>
<reference evidence="1" key="1">
    <citation type="submission" date="2020-04" db="EMBL/GenBank/DDBJ databases">
        <authorList>
            <person name="Chiriac C."/>
            <person name="Salcher M."/>
            <person name="Ghai R."/>
            <person name="Kavagutti S V."/>
        </authorList>
    </citation>
    <scope>NUCLEOTIDE SEQUENCE</scope>
</reference>
<dbReference type="EMBL" id="LR796670">
    <property type="protein sequence ID" value="CAB4159407.1"/>
    <property type="molecule type" value="Genomic_DNA"/>
</dbReference>
<organism evidence="1">
    <name type="scientific">uncultured Caudovirales phage</name>
    <dbReference type="NCBI Taxonomy" id="2100421"/>
    <lineage>
        <taxon>Viruses</taxon>
        <taxon>Duplodnaviria</taxon>
        <taxon>Heunggongvirae</taxon>
        <taxon>Uroviricota</taxon>
        <taxon>Caudoviricetes</taxon>
        <taxon>Peduoviridae</taxon>
        <taxon>Maltschvirus</taxon>
        <taxon>Maltschvirus maltsch</taxon>
    </lineage>
</organism>
<protein>
    <submittedName>
        <fullName evidence="1">Uncharacterized protein</fullName>
    </submittedName>
</protein>
<sequence>MEFKVGTRGRIVSECFVSSDVEEADGVLTANEHWREEGEFVVVGVEEDFIKVVFDGEDWEWWIGEEDFENLETL</sequence>
<evidence type="ECO:0000313" key="1">
    <source>
        <dbReference type="EMBL" id="CAB4159407.1"/>
    </source>
</evidence>
<accession>A0A6J5NKP5</accession>
<name>A0A6J5NKP5_9CAUD</name>